<dbReference type="GO" id="GO:0015109">
    <property type="term" value="F:chromate transmembrane transporter activity"/>
    <property type="evidence" value="ECO:0007669"/>
    <property type="project" value="InterPro"/>
</dbReference>
<dbReference type="GO" id="GO:0005886">
    <property type="term" value="C:plasma membrane"/>
    <property type="evidence" value="ECO:0007669"/>
    <property type="project" value="UniProtKB-SubCell"/>
</dbReference>
<evidence type="ECO:0000313" key="8">
    <source>
        <dbReference type="EMBL" id="KAB1437809.1"/>
    </source>
</evidence>
<dbReference type="Pfam" id="PF02417">
    <property type="entry name" value="Chromate_transp"/>
    <property type="match status" value="1"/>
</dbReference>
<dbReference type="AlphaFoldDB" id="A0A7V7UBN8"/>
<evidence type="ECO:0000256" key="4">
    <source>
        <dbReference type="ARBA" id="ARBA00022692"/>
    </source>
</evidence>
<dbReference type="PANTHER" id="PTHR43663">
    <property type="entry name" value="CHROMATE TRANSPORT PROTEIN-RELATED"/>
    <property type="match status" value="1"/>
</dbReference>
<evidence type="ECO:0000256" key="1">
    <source>
        <dbReference type="ARBA" id="ARBA00004651"/>
    </source>
</evidence>
<dbReference type="OrthoDB" id="9788907at2"/>
<dbReference type="EMBL" id="WAGX01000005">
    <property type="protein sequence ID" value="KAB1437809.1"/>
    <property type="molecule type" value="Genomic_DNA"/>
</dbReference>
<feature type="transmembrane region" description="Helical" evidence="7">
    <location>
        <begin position="52"/>
        <end position="75"/>
    </location>
</feature>
<dbReference type="RefSeq" id="WP_151144341.1">
    <property type="nucleotide sequence ID" value="NZ_WAGX01000005.1"/>
</dbReference>
<dbReference type="PANTHER" id="PTHR43663:SF1">
    <property type="entry name" value="CHROMATE TRANSPORTER"/>
    <property type="match status" value="1"/>
</dbReference>
<protein>
    <submittedName>
        <fullName evidence="8">Chromate transporter</fullName>
    </submittedName>
</protein>
<keyword evidence="6 7" id="KW-0472">Membrane</keyword>
<evidence type="ECO:0000256" key="5">
    <source>
        <dbReference type="ARBA" id="ARBA00022989"/>
    </source>
</evidence>
<feature type="transmembrane region" description="Helical" evidence="7">
    <location>
        <begin position="117"/>
        <end position="137"/>
    </location>
</feature>
<proteinExistence type="inferred from homology"/>
<reference evidence="8 9" key="2">
    <citation type="submission" date="2020-02" db="EMBL/GenBank/DDBJ databases">
        <title>Candidatus Galacturonibacter soehngenii shows hetero-acetogenic catabolism of galacturonic acid but lacks a canonical carbon monoxide dehydrogenase/acetyl-CoA synthase complex.</title>
        <authorList>
            <person name="Diender M."/>
            <person name="Stouten G.R."/>
            <person name="Petersen J.F."/>
            <person name="Nielsen P.H."/>
            <person name="Dueholm M.S."/>
            <person name="Pronk J.T."/>
            <person name="Van Loosdrecht M.C.M."/>
        </authorList>
    </citation>
    <scope>NUCLEOTIDE SEQUENCE [LARGE SCALE GENOMIC DNA]</scope>
    <source>
        <strain evidence="8">GalUA</strain>
    </source>
</reference>
<evidence type="ECO:0000256" key="3">
    <source>
        <dbReference type="ARBA" id="ARBA00022475"/>
    </source>
</evidence>
<evidence type="ECO:0000256" key="2">
    <source>
        <dbReference type="ARBA" id="ARBA00005262"/>
    </source>
</evidence>
<evidence type="ECO:0000256" key="6">
    <source>
        <dbReference type="ARBA" id="ARBA00023136"/>
    </source>
</evidence>
<comment type="similarity">
    <text evidence="2">Belongs to the chromate ion transporter (CHR) (TC 2.A.51) family.</text>
</comment>
<keyword evidence="4 7" id="KW-0812">Transmembrane</keyword>
<keyword evidence="5 7" id="KW-1133">Transmembrane helix</keyword>
<evidence type="ECO:0000256" key="7">
    <source>
        <dbReference type="SAM" id="Phobius"/>
    </source>
</evidence>
<comment type="subcellular location">
    <subcellularLocation>
        <location evidence="1">Cell membrane</location>
        <topology evidence="1">Multi-pass membrane protein</topology>
    </subcellularLocation>
</comment>
<comment type="caution">
    <text evidence="8">The sequence shown here is derived from an EMBL/GenBank/DDBJ whole genome shotgun (WGS) entry which is preliminary data.</text>
</comment>
<organism evidence="8 9">
    <name type="scientific">Candidatus Galacturonatibacter soehngenii</name>
    <dbReference type="NCBI Taxonomy" id="2307010"/>
    <lineage>
        <taxon>Bacteria</taxon>
        <taxon>Bacillati</taxon>
        <taxon>Bacillota</taxon>
        <taxon>Clostridia</taxon>
        <taxon>Lachnospirales</taxon>
        <taxon>Lachnospiraceae</taxon>
        <taxon>Candidatus Galacturonatibacter</taxon>
    </lineage>
</organism>
<feature type="transmembrane region" description="Helical" evidence="7">
    <location>
        <begin position="149"/>
        <end position="179"/>
    </location>
</feature>
<gene>
    <name evidence="8" type="ORF">F7O84_09460</name>
</gene>
<accession>A0A7V7UBN8</accession>
<feature type="transmembrane region" description="Helical" evidence="7">
    <location>
        <begin position="12"/>
        <end position="32"/>
    </location>
</feature>
<dbReference type="InterPro" id="IPR003370">
    <property type="entry name" value="Chromate_transpt"/>
</dbReference>
<dbReference type="Proteomes" id="UP000461768">
    <property type="component" value="Unassembled WGS sequence"/>
</dbReference>
<feature type="transmembrane region" description="Helical" evidence="7">
    <location>
        <begin position="81"/>
        <end position="105"/>
    </location>
</feature>
<name>A0A7V7UBN8_9FIRM</name>
<reference evidence="8 9" key="1">
    <citation type="submission" date="2019-09" db="EMBL/GenBank/DDBJ databases">
        <authorList>
            <person name="Valk L.C."/>
        </authorList>
    </citation>
    <scope>NUCLEOTIDE SEQUENCE [LARGE SCALE GENOMIC DNA]</scope>
    <source>
        <strain evidence="8">GalUA</strain>
    </source>
</reference>
<dbReference type="InterPro" id="IPR052518">
    <property type="entry name" value="CHR_Transporter"/>
</dbReference>
<evidence type="ECO:0000313" key="9">
    <source>
        <dbReference type="Proteomes" id="UP000461768"/>
    </source>
</evidence>
<sequence length="193" mass="21591">MIVRENLKFYATLFWSTFYISLFTFGGGYVIVPLLRKRFVDRYHWIDEEEMIDLIAIAQASPGPLAVNVAILVGYRLKGVVGSIVTILATILPPFFILSIISTIYSSFIKNTYINGMLKGMQAGVAAVILSVVLDMVKEGKEERNNTFYIVLVAAFLASFLFQINVAFIIIGAAFTGGINEYQKKRKRSGKRL</sequence>
<keyword evidence="9" id="KW-1185">Reference proteome</keyword>
<keyword evidence="3" id="KW-1003">Cell membrane</keyword>